<comment type="catalytic activity">
    <reaction evidence="11">
        <text>a 5,6-dihydrouridine in tRNA + NAD(+) = a uridine in tRNA + NADH + H(+)</text>
        <dbReference type="Rhea" id="RHEA:54452"/>
        <dbReference type="Rhea" id="RHEA-COMP:13339"/>
        <dbReference type="Rhea" id="RHEA-COMP:13887"/>
        <dbReference type="ChEBI" id="CHEBI:15378"/>
        <dbReference type="ChEBI" id="CHEBI:57540"/>
        <dbReference type="ChEBI" id="CHEBI:57945"/>
        <dbReference type="ChEBI" id="CHEBI:65315"/>
        <dbReference type="ChEBI" id="CHEBI:74443"/>
    </reaction>
</comment>
<keyword evidence="3" id="KW-0820">tRNA-binding</keyword>
<dbReference type="GO" id="GO:0017150">
    <property type="term" value="F:tRNA dihydrouridine synthase activity"/>
    <property type="evidence" value="ECO:0007669"/>
    <property type="project" value="InterPro"/>
</dbReference>
<dbReference type="OrthoDB" id="9764501at2"/>
<organism evidence="16 17">
    <name type="scientific">Seleniivibrio woodruffii</name>
    <dbReference type="NCBI Taxonomy" id="1078050"/>
    <lineage>
        <taxon>Bacteria</taxon>
        <taxon>Pseudomonadati</taxon>
        <taxon>Deferribacterota</taxon>
        <taxon>Deferribacteres</taxon>
        <taxon>Deferribacterales</taxon>
        <taxon>Geovibrionaceae</taxon>
        <taxon>Seleniivibrio</taxon>
    </lineage>
</organism>
<comment type="caution">
    <text evidence="16">The sequence shown here is derived from an EMBL/GenBank/DDBJ whole genome shotgun (WGS) entry which is preliminary data.</text>
</comment>
<keyword evidence="8" id="KW-0694">RNA-binding</keyword>
<dbReference type="InterPro" id="IPR024036">
    <property type="entry name" value="tRNA-dHydroUridine_Synthase_C"/>
</dbReference>
<dbReference type="RefSeq" id="WP_132873911.1">
    <property type="nucleotide sequence ID" value="NZ_SMGG01000004.1"/>
</dbReference>
<evidence type="ECO:0000256" key="8">
    <source>
        <dbReference type="ARBA" id="ARBA00022884"/>
    </source>
</evidence>
<evidence type="ECO:0000256" key="3">
    <source>
        <dbReference type="ARBA" id="ARBA00022555"/>
    </source>
</evidence>
<evidence type="ECO:0000256" key="2">
    <source>
        <dbReference type="ARBA" id="ARBA00002790"/>
    </source>
</evidence>
<feature type="active site" description="Proton donor" evidence="13">
    <location>
        <position position="109"/>
    </location>
</feature>
<dbReference type="AlphaFoldDB" id="A0A4R1KCZ2"/>
<protein>
    <recommendedName>
        <fullName evidence="12">tRNA-dihydrouridine synthase</fullName>
        <ecNumber evidence="12">1.3.1.-</ecNumber>
    </recommendedName>
</protein>
<evidence type="ECO:0000256" key="14">
    <source>
        <dbReference type="PIRSR" id="PIRSR006621-2"/>
    </source>
</evidence>
<dbReference type="Proteomes" id="UP000294614">
    <property type="component" value="Unassembled WGS sequence"/>
</dbReference>
<dbReference type="PIRSF" id="PIRSF006621">
    <property type="entry name" value="Dus"/>
    <property type="match status" value="1"/>
</dbReference>
<evidence type="ECO:0000259" key="15">
    <source>
        <dbReference type="Pfam" id="PF01207"/>
    </source>
</evidence>
<proteinExistence type="inferred from homology"/>
<comment type="function">
    <text evidence="2 12">Catalyzes the synthesis of 5,6-dihydrouridine (D), a modified base found in the D-loop of most tRNAs, via the reduction of the C5-C6 double bond in target uridines.</text>
</comment>
<keyword evidence="6 12" id="KW-0819">tRNA processing</keyword>
<dbReference type="PANTHER" id="PTHR45846">
    <property type="entry name" value="TRNA-DIHYDROURIDINE(47) SYNTHASE [NAD(P)(+)]-LIKE"/>
    <property type="match status" value="1"/>
</dbReference>
<keyword evidence="7" id="KW-0521">NADP</keyword>
<comment type="catalytic activity">
    <reaction evidence="10">
        <text>a 5,6-dihydrouridine in tRNA + NADP(+) = a uridine in tRNA + NADPH + H(+)</text>
        <dbReference type="Rhea" id="RHEA:23624"/>
        <dbReference type="Rhea" id="RHEA-COMP:13339"/>
        <dbReference type="Rhea" id="RHEA-COMP:13887"/>
        <dbReference type="ChEBI" id="CHEBI:15378"/>
        <dbReference type="ChEBI" id="CHEBI:57783"/>
        <dbReference type="ChEBI" id="CHEBI:58349"/>
        <dbReference type="ChEBI" id="CHEBI:65315"/>
        <dbReference type="ChEBI" id="CHEBI:74443"/>
    </reaction>
</comment>
<dbReference type="GO" id="GO:0000049">
    <property type="term" value="F:tRNA binding"/>
    <property type="evidence" value="ECO:0007669"/>
    <property type="project" value="UniProtKB-KW"/>
</dbReference>
<dbReference type="InterPro" id="IPR018517">
    <property type="entry name" value="tRNA_hU_synthase_CS"/>
</dbReference>
<evidence type="ECO:0000256" key="5">
    <source>
        <dbReference type="ARBA" id="ARBA00022643"/>
    </source>
</evidence>
<accession>A0A4R1KCZ2</accession>
<evidence type="ECO:0000256" key="13">
    <source>
        <dbReference type="PIRSR" id="PIRSR006621-1"/>
    </source>
</evidence>
<keyword evidence="5 12" id="KW-0288">FMN</keyword>
<dbReference type="EMBL" id="SMGG01000004">
    <property type="protein sequence ID" value="TCK61059.1"/>
    <property type="molecule type" value="Genomic_DNA"/>
</dbReference>
<sequence length="334" mass="36764">MTECSTSTNNYLELLKTRPMIGAPLAGVSTPAFRRIVRLFFDGLLFTEMVSVEGLIRKGSGTMVFLRTNENDMPLGVQLFGSKSESYGDAVKVVLETMAPAVIDINMGCPVKKVIKTWSGAAMMKDEENIAKVVRAAKSACGSVPLSIKIRLGWDANSVNYNEVIKIAYEEGADAVTLHGRTKAEMFGGQVHYDLIADAKSRAKLPVIGNGDIVCCETHKRMLETGVDGVMIGRGMMKQPWIFQAINDGKATDGYLTLPRLKDVITRIIELEQENARGSRYIDASKKYIVWMLKGLPGAAALRSSVYECTDRAQLDDLLERFFLSISDTQTDRS</sequence>
<feature type="binding site" evidence="14">
    <location>
        <position position="149"/>
    </location>
    <ligand>
        <name>FMN</name>
        <dbReference type="ChEBI" id="CHEBI:58210"/>
    </ligand>
</feature>
<comment type="similarity">
    <text evidence="12">Belongs to the dus family.</text>
</comment>
<feature type="binding site" evidence="14">
    <location>
        <position position="179"/>
    </location>
    <ligand>
        <name>FMN</name>
        <dbReference type="ChEBI" id="CHEBI:58210"/>
    </ligand>
</feature>
<evidence type="ECO:0000256" key="4">
    <source>
        <dbReference type="ARBA" id="ARBA00022630"/>
    </source>
</evidence>
<evidence type="ECO:0000256" key="12">
    <source>
        <dbReference type="PIRNR" id="PIRNR006621"/>
    </source>
</evidence>
<dbReference type="InterPro" id="IPR035587">
    <property type="entry name" value="DUS-like_FMN-bd"/>
</dbReference>
<evidence type="ECO:0000256" key="10">
    <source>
        <dbReference type="ARBA" id="ARBA00048205"/>
    </source>
</evidence>
<keyword evidence="9 12" id="KW-0560">Oxidoreductase</keyword>
<gene>
    <name evidence="16" type="ORF">C8D98_1941</name>
</gene>
<dbReference type="PROSITE" id="PS01136">
    <property type="entry name" value="UPF0034"/>
    <property type="match status" value="1"/>
</dbReference>
<comment type="cofactor">
    <cofactor evidence="1 12 14">
        <name>FMN</name>
        <dbReference type="ChEBI" id="CHEBI:58210"/>
    </cofactor>
</comment>
<evidence type="ECO:0000256" key="6">
    <source>
        <dbReference type="ARBA" id="ARBA00022694"/>
    </source>
</evidence>
<evidence type="ECO:0000313" key="17">
    <source>
        <dbReference type="Proteomes" id="UP000294614"/>
    </source>
</evidence>
<dbReference type="SUPFAM" id="SSF51395">
    <property type="entry name" value="FMN-linked oxidoreductases"/>
    <property type="match status" value="1"/>
</dbReference>
<keyword evidence="17" id="KW-1185">Reference proteome</keyword>
<feature type="binding site" evidence="14">
    <location>
        <begin position="233"/>
        <end position="234"/>
    </location>
    <ligand>
        <name>FMN</name>
        <dbReference type="ChEBI" id="CHEBI:58210"/>
    </ligand>
</feature>
<keyword evidence="14" id="KW-0547">Nucleotide-binding</keyword>
<feature type="binding site" evidence="14">
    <location>
        <position position="78"/>
    </location>
    <ligand>
        <name>FMN</name>
        <dbReference type="ChEBI" id="CHEBI:58210"/>
    </ligand>
</feature>
<name>A0A4R1KCZ2_9BACT</name>
<evidence type="ECO:0000256" key="7">
    <source>
        <dbReference type="ARBA" id="ARBA00022857"/>
    </source>
</evidence>
<evidence type="ECO:0000256" key="9">
    <source>
        <dbReference type="ARBA" id="ARBA00023002"/>
    </source>
</evidence>
<evidence type="ECO:0000256" key="11">
    <source>
        <dbReference type="ARBA" id="ARBA00048802"/>
    </source>
</evidence>
<reference evidence="16 17" key="1">
    <citation type="submission" date="2019-03" db="EMBL/GenBank/DDBJ databases">
        <title>Genomic Encyclopedia of Type Strains, Phase IV (KMG-IV): sequencing the most valuable type-strain genomes for metagenomic binning, comparative biology and taxonomic classification.</title>
        <authorList>
            <person name="Goeker M."/>
        </authorList>
    </citation>
    <scope>NUCLEOTIDE SEQUENCE [LARGE SCALE GENOMIC DNA]</scope>
    <source>
        <strain evidence="16 17">DSM 24984</strain>
    </source>
</reference>
<dbReference type="GO" id="GO:0050660">
    <property type="term" value="F:flavin adenine dinucleotide binding"/>
    <property type="evidence" value="ECO:0007669"/>
    <property type="project" value="InterPro"/>
</dbReference>
<dbReference type="InterPro" id="IPR001269">
    <property type="entry name" value="DUS_fam"/>
</dbReference>
<dbReference type="PANTHER" id="PTHR45846:SF1">
    <property type="entry name" value="TRNA-DIHYDROURIDINE(47) SYNTHASE [NAD(P)(+)]-LIKE"/>
    <property type="match status" value="1"/>
</dbReference>
<feature type="domain" description="DUS-like FMN-binding" evidence="15">
    <location>
        <begin position="23"/>
        <end position="322"/>
    </location>
</feature>
<dbReference type="InterPro" id="IPR013785">
    <property type="entry name" value="Aldolase_TIM"/>
</dbReference>
<dbReference type="EC" id="1.3.1.-" evidence="12"/>
<dbReference type="Gene3D" id="3.20.20.70">
    <property type="entry name" value="Aldolase class I"/>
    <property type="match status" value="1"/>
</dbReference>
<dbReference type="CDD" id="cd02801">
    <property type="entry name" value="DUS_like_FMN"/>
    <property type="match status" value="1"/>
</dbReference>
<evidence type="ECO:0000256" key="1">
    <source>
        <dbReference type="ARBA" id="ARBA00001917"/>
    </source>
</evidence>
<dbReference type="Pfam" id="PF01207">
    <property type="entry name" value="Dus"/>
    <property type="match status" value="1"/>
</dbReference>
<dbReference type="Gene3D" id="1.10.1200.80">
    <property type="entry name" value="Putative flavin oxidoreducatase, domain 2"/>
    <property type="match status" value="1"/>
</dbReference>
<evidence type="ECO:0000313" key="16">
    <source>
        <dbReference type="EMBL" id="TCK61059.1"/>
    </source>
</evidence>
<keyword evidence="4 12" id="KW-0285">Flavoprotein</keyword>